<proteinExistence type="predicted"/>
<dbReference type="EMBL" id="JAFEKC020000014">
    <property type="protein sequence ID" value="KAK0511210.1"/>
    <property type="molecule type" value="Genomic_DNA"/>
</dbReference>
<dbReference type="InterPro" id="IPR052945">
    <property type="entry name" value="Mitotic_Regulator"/>
</dbReference>
<feature type="compositionally biased region" description="Polar residues" evidence="1">
    <location>
        <begin position="26"/>
        <end position="54"/>
    </location>
</feature>
<dbReference type="Pfam" id="PF08238">
    <property type="entry name" value="Sel1"/>
    <property type="match status" value="3"/>
</dbReference>
<feature type="compositionally biased region" description="Polar residues" evidence="1">
    <location>
        <begin position="172"/>
        <end position="192"/>
    </location>
</feature>
<evidence type="ECO:0000313" key="3">
    <source>
        <dbReference type="Proteomes" id="UP001166286"/>
    </source>
</evidence>
<sequence length="377" mass="40985">MTLKDLLKKKEKIHGNVVPPIVPTLEQESSAPEVTIMRSDTNTQELISPPTFASDNAAVHTDNHSTTKRFSGLRRSSNASTTSKRSSIGEKRLSQRLHLPHSRSRASSQSSVNVPTDLPDIQDLSLEGEEKEARWEERATILAKANPNTRPMSQDGQAGSKSPDEKLRERLQGQSSAPLSEQPTMGTRSVSSAKADDDIQKAIQLHEAGDLAESTAMFGRLANGNAMAEIMYGLALRHGWGIIPNPVLAVQYLSAAAASAALVESAALSSGMKKGGAAKGELVLAIYELANSFRHGWGVEKDPIAARNYYETAANLGDTDAMNEVARCYEMGDGGKKDRYMAAQYYRLAEQNGSKTMGNSWIWKEKYNPKLKPNPST</sequence>
<accession>A0AA39QXX0</accession>
<dbReference type="PANTHER" id="PTHR43628">
    <property type="entry name" value="ACTIVATOR OF C KINASE PROTEIN 1-RELATED"/>
    <property type="match status" value="1"/>
</dbReference>
<evidence type="ECO:0000313" key="2">
    <source>
        <dbReference type="EMBL" id="KAK0511210.1"/>
    </source>
</evidence>
<feature type="compositionally biased region" description="Low complexity" evidence="1">
    <location>
        <begin position="74"/>
        <end position="86"/>
    </location>
</feature>
<feature type="compositionally biased region" description="Polar residues" evidence="1">
    <location>
        <begin position="146"/>
        <end position="160"/>
    </location>
</feature>
<keyword evidence="3" id="KW-1185">Reference proteome</keyword>
<dbReference type="GO" id="GO:0010972">
    <property type="term" value="P:negative regulation of G2/M transition of mitotic cell cycle"/>
    <property type="evidence" value="ECO:0007669"/>
    <property type="project" value="TreeGrafter"/>
</dbReference>
<dbReference type="PANTHER" id="PTHR43628:SF1">
    <property type="entry name" value="CHITIN SYNTHASE REGULATORY FACTOR 2-RELATED"/>
    <property type="match status" value="1"/>
</dbReference>
<organism evidence="2 3">
    <name type="scientific">Cladonia borealis</name>
    <dbReference type="NCBI Taxonomy" id="184061"/>
    <lineage>
        <taxon>Eukaryota</taxon>
        <taxon>Fungi</taxon>
        <taxon>Dikarya</taxon>
        <taxon>Ascomycota</taxon>
        <taxon>Pezizomycotina</taxon>
        <taxon>Lecanoromycetes</taxon>
        <taxon>OSLEUM clade</taxon>
        <taxon>Lecanoromycetidae</taxon>
        <taxon>Lecanorales</taxon>
        <taxon>Lecanorineae</taxon>
        <taxon>Cladoniaceae</taxon>
        <taxon>Cladonia</taxon>
    </lineage>
</organism>
<dbReference type="AlphaFoldDB" id="A0AA39QXX0"/>
<dbReference type="Proteomes" id="UP001166286">
    <property type="component" value="Unassembled WGS sequence"/>
</dbReference>
<protein>
    <recommendedName>
        <fullName evidence="4">HCP-like protein</fullName>
    </recommendedName>
</protein>
<dbReference type="GO" id="GO:0032153">
    <property type="term" value="C:cell division site"/>
    <property type="evidence" value="ECO:0007669"/>
    <property type="project" value="TreeGrafter"/>
</dbReference>
<evidence type="ECO:0000256" key="1">
    <source>
        <dbReference type="SAM" id="MobiDB-lite"/>
    </source>
</evidence>
<dbReference type="InterPro" id="IPR011990">
    <property type="entry name" value="TPR-like_helical_dom_sf"/>
</dbReference>
<name>A0AA39QXX0_9LECA</name>
<feature type="compositionally biased region" description="Basic and acidic residues" evidence="1">
    <location>
        <begin position="162"/>
        <end position="171"/>
    </location>
</feature>
<dbReference type="InterPro" id="IPR006597">
    <property type="entry name" value="Sel1-like"/>
</dbReference>
<comment type="caution">
    <text evidence="2">The sequence shown here is derived from an EMBL/GenBank/DDBJ whole genome shotgun (WGS) entry which is preliminary data.</text>
</comment>
<dbReference type="SMART" id="SM00671">
    <property type="entry name" value="SEL1"/>
    <property type="match status" value="3"/>
</dbReference>
<evidence type="ECO:0008006" key="4">
    <source>
        <dbReference type="Google" id="ProtNLM"/>
    </source>
</evidence>
<dbReference type="SUPFAM" id="SSF81901">
    <property type="entry name" value="HCP-like"/>
    <property type="match status" value="1"/>
</dbReference>
<feature type="region of interest" description="Disordered" evidence="1">
    <location>
        <begin position="24"/>
        <end position="195"/>
    </location>
</feature>
<dbReference type="Gene3D" id="1.25.40.10">
    <property type="entry name" value="Tetratricopeptide repeat domain"/>
    <property type="match status" value="1"/>
</dbReference>
<gene>
    <name evidence="2" type="ORF">JMJ35_006762</name>
</gene>
<reference evidence="2" key="1">
    <citation type="submission" date="2023-03" db="EMBL/GenBank/DDBJ databases">
        <title>Complete genome of Cladonia borealis.</title>
        <authorList>
            <person name="Park H."/>
        </authorList>
    </citation>
    <scope>NUCLEOTIDE SEQUENCE</scope>
    <source>
        <strain evidence="2">ANT050790</strain>
    </source>
</reference>
<feature type="compositionally biased region" description="Basic residues" evidence="1">
    <location>
        <begin position="94"/>
        <end position="104"/>
    </location>
</feature>